<name>A0ABQ2JRX9_9SPHN</name>
<sequence length="280" mass="30151">MVSKRLGLPRLGAAVLSMAGVGIALLAAVPGAAADDAPAEVIHRIAAPEARQGVASDGKHVFAIDNNVIAKYRIADGKRLAEWRGDPAQFPHINSCTIAGRELVCAASNYPAVPQLSTIEVFDPATLEHIRSVSLGMAPGSLTVVDRHDGHWWAAFANYDAKGGEPTRDHRYTLFARLDEDFRIDRGWAFPESVLERFKPRSASGASWGPGGHLYVSGHDLSEVYVLDLPESGSVLRHEATIPVETHGQAIDFDPRDPALLWSIDRASRTVVASRIGEAP</sequence>
<dbReference type="Gene3D" id="2.130.10.10">
    <property type="entry name" value="YVTN repeat-like/Quinoprotein amine dehydrogenase"/>
    <property type="match status" value="1"/>
</dbReference>
<reference evidence="3" key="1">
    <citation type="journal article" date="2019" name="Int. J. Syst. Evol. Microbiol.">
        <title>The Global Catalogue of Microorganisms (GCM) 10K type strain sequencing project: providing services to taxonomists for standard genome sequencing and annotation.</title>
        <authorList>
            <consortium name="The Broad Institute Genomics Platform"/>
            <consortium name="The Broad Institute Genome Sequencing Center for Infectious Disease"/>
            <person name="Wu L."/>
            <person name="Ma J."/>
        </authorList>
    </citation>
    <scope>NUCLEOTIDE SEQUENCE [LARGE SCALE GENOMIC DNA]</scope>
    <source>
        <strain evidence="3">CGMCC 1.6784</strain>
    </source>
</reference>
<dbReference type="RefSeq" id="WP_229710355.1">
    <property type="nucleotide sequence ID" value="NZ_BMLK01000013.1"/>
</dbReference>
<gene>
    <name evidence="2" type="ORF">GCM10011349_27810</name>
</gene>
<dbReference type="InterPro" id="IPR015943">
    <property type="entry name" value="WD40/YVTN_repeat-like_dom_sf"/>
</dbReference>
<evidence type="ECO:0000313" key="3">
    <source>
        <dbReference type="Proteomes" id="UP000605099"/>
    </source>
</evidence>
<dbReference type="EMBL" id="BMLK01000013">
    <property type="protein sequence ID" value="GGN53314.1"/>
    <property type="molecule type" value="Genomic_DNA"/>
</dbReference>
<protein>
    <submittedName>
        <fullName evidence="2">Uncharacterized protein</fullName>
    </submittedName>
</protein>
<evidence type="ECO:0000256" key="1">
    <source>
        <dbReference type="SAM" id="SignalP"/>
    </source>
</evidence>
<comment type="caution">
    <text evidence="2">The sequence shown here is derived from an EMBL/GenBank/DDBJ whole genome shotgun (WGS) entry which is preliminary data.</text>
</comment>
<dbReference type="SUPFAM" id="SSF75011">
    <property type="entry name" value="3-carboxy-cis,cis-mucoante lactonizing enzyme"/>
    <property type="match status" value="1"/>
</dbReference>
<organism evidence="2 3">
    <name type="scientific">Novosphingobium indicum</name>
    <dbReference type="NCBI Taxonomy" id="462949"/>
    <lineage>
        <taxon>Bacteria</taxon>
        <taxon>Pseudomonadati</taxon>
        <taxon>Pseudomonadota</taxon>
        <taxon>Alphaproteobacteria</taxon>
        <taxon>Sphingomonadales</taxon>
        <taxon>Sphingomonadaceae</taxon>
        <taxon>Novosphingobium</taxon>
    </lineage>
</organism>
<keyword evidence="3" id="KW-1185">Reference proteome</keyword>
<proteinExistence type="predicted"/>
<accession>A0ABQ2JRX9</accession>
<dbReference type="Proteomes" id="UP000605099">
    <property type="component" value="Unassembled WGS sequence"/>
</dbReference>
<feature type="signal peptide" evidence="1">
    <location>
        <begin position="1"/>
        <end position="34"/>
    </location>
</feature>
<evidence type="ECO:0000313" key="2">
    <source>
        <dbReference type="EMBL" id="GGN53314.1"/>
    </source>
</evidence>
<keyword evidence="1" id="KW-0732">Signal</keyword>
<feature type="chain" id="PRO_5046455110" evidence="1">
    <location>
        <begin position="35"/>
        <end position="280"/>
    </location>
</feature>